<reference evidence="2 3" key="1">
    <citation type="submission" date="2021-01" db="EMBL/GenBank/DDBJ databases">
        <title>Whole genome shotgun sequence of Asanoa iriomotensis NBRC 100142.</title>
        <authorList>
            <person name="Komaki H."/>
            <person name="Tamura T."/>
        </authorList>
    </citation>
    <scope>NUCLEOTIDE SEQUENCE [LARGE SCALE GENOMIC DNA]</scope>
    <source>
        <strain evidence="2 3">NBRC 100142</strain>
    </source>
</reference>
<evidence type="ECO:0008006" key="4">
    <source>
        <dbReference type="Google" id="ProtNLM"/>
    </source>
</evidence>
<accession>A0ABQ4CC91</accession>
<dbReference type="EMBL" id="BONC01000065">
    <property type="protein sequence ID" value="GIF60382.1"/>
    <property type="molecule type" value="Genomic_DNA"/>
</dbReference>
<dbReference type="Proteomes" id="UP000624325">
    <property type="component" value="Unassembled WGS sequence"/>
</dbReference>
<evidence type="ECO:0000256" key="1">
    <source>
        <dbReference type="SAM" id="SignalP"/>
    </source>
</evidence>
<keyword evidence="3" id="KW-1185">Reference proteome</keyword>
<keyword evidence="1" id="KW-0732">Signal</keyword>
<evidence type="ECO:0000313" key="2">
    <source>
        <dbReference type="EMBL" id="GIF60382.1"/>
    </source>
</evidence>
<comment type="caution">
    <text evidence="2">The sequence shown here is derived from an EMBL/GenBank/DDBJ whole genome shotgun (WGS) entry which is preliminary data.</text>
</comment>
<gene>
    <name evidence="2" type="ORF">Air01nite_64770</name>
</gene>
<feature type="chain" id="PRO_5045087858" description="Lipoprotein LprG" evidence="1">
    <location>
        <begin position="26"/>
        <end position="254"/>
    </location>
</feature>
<dbReference type="RefSeq" id="WP_203707192.1">
    <property type="nucleotide sequence ID" value="NZ_BAAALU010000001.1"/>
</dbReference>
<proteinExistence type="predicted"/>
<organism evidence="2 3">
    <name type="scientific">Asanoa iriomotensis</name>
    <dbReference type="NCBI Taxonomy" id="234613"/>
    <lineage>
        <taxon>Bacteria</taxon>
        <taxon>Bacillati</taxon>
        <taxon>Actinomycetota</taxon>
        <taxon>Actinomycetes</taxon>
        <taxon>Micromonosporales</taxon>
        <taxon>Micromonosporaceae</taxon>
        <taxon>Asanoa</taxon>
    </lineage>
</organism>
<dbReference type="PROSITE" id="PS51257">
    <property type="entry name" value="PROKAR_LIPOPROTEIN"/>
    <property type="match status" value="1"/>
</dbReference>
<evidence type="ECO:0000313" key="3">
    <source>
        <dbReference type="Proteomes" id="UP000624325"/>
    </source>
</evidence>
<sequence>MRTPKLAVVCAAVLLALAGCGQVTEAGGAPAAATTAPADPTEQVNAAARKLEGSSFKFSIESAGVKAEGVRHKPSESTQLKMTGEAEGQEFTIELIQIDADMWMKMDLGLDPGDDETLQGLADAFGKWNHISKEEAESSVGGLAKAGADAMGTEMVKGASNLKETAPGTFTGTIDMTSNSDLDLTDDETLKALGDKAKAVPITITIDGEQRLSSLVMEIPAAGAAKAQTATIKFFDFENVEQPKAPPADQVNEK</sequence>
<name>A0ABQ4CC91_9ACTN</name>
<protein>
    <recommendedName>
        <fullName evidence="4">Lipoprotein LprG</fullName>
    </recommendedName>
</protein>
<feature type="signal peptide" evidence="1">
    <location>
        <begin position="1"/>
        <end position="25"/>
    </location>
</feature>
<dbReference type="Gene3D" id="2.50.20.20">
    <property type="match status" value="1"/>
</dbReference>